<organism evidence="9 10">
    <name type="scientific">Prosthecobacter debontii</name>
    <dbReference type="NCBI Taxonomy" id="48467"/>
    <lineage>
        <taxon>Bacteria</taxon>
        <taxon>Pseudomonadati</taxon>
        <taxon>Verrucomicrobiota</taxon>
        <taxon>Verrucomicrobiia</taxon>
        <taxon>Verrucomicrobiales</taxon>
        <taxon>Verrucomicrobiaceae</taxon>
        <taxon>Prosthecobacter</taxon>
    </lineage>
</organism>
<evidence type="ECO:0000313" key="10">
    <source>
        <dbReference type="Proteomes" id="UP000190774"/>
    </source>
</evidence>
<feature type="transmembrane region" description="Helical" evidence="6">
    <location>
        <begin position="487"/>
        <end position="512"/>
    </location>
</feature>
<evidence type="ECO:0000256" key="1">
    <source>
        <dbReference type="ARBA" id="ARBA00004651"/>
    </source>
</evidence>
<evidence type="ECO:0000259" key="8">
    <source>
        <dbReference type="Pfam" id="PF12704"/>
    </source>
</evidence>
<keyword evidence="9" id="KW-0449">Lipoprotein</keyword>
<feature type="transmembrane region" description="Helical" evidence="6">
    <location>
        <begin position="1036"/>
        <end position="1062"/>
    </location>
</feature>
<evidence type="ECO:0000256" key="5">
    <source>
        <dbReference type="ARBA" id="ARBA00023136"/>
    </source>
</evidence>
<feature type="transmembrane region" description="Helical" evidence="6">
    <location>
        <begin position="666"/>
        <end position="685"/>
    </location>
</feature>
<dbReference type="STRING" id="48467.SAMN02745166_01401"/>
<dbReference type="InterPro" id="IPR025857">
    <property type="entry name" value="MacB_PCD"/>
</dbReference>
<dbReference type="Pfam" id="PF02687">
    <property type="entry name" value="FtsX"/>
    <property type="match status" value="2"/>
</dbReference>
<dbReference type="PANTHER" id="PTHR43738">
    <property type="entry name" value="ABC TRANSPORTER, MEMBRANE PROTEIN"/>
    <property type="match status" value="1"/>
</dbReference>
<feature type="transmembrane region" description="Helical" evidence="6">
    <location>
        <begin position="581"/>
        <end position="608"/>
    </location>
</feature>
<dbReference type="Pfam" id="PF12704">
    <property type="entry name" value="MacB_PCD"/>
    <property type="match status" value="1"/>
</dbReference>
<feature type="domain" description="ABC3 transporter permease C-terminal" evidence="7">
    <location>
        <begin position="956"/>
        <end position="1061"/>
    </location>
</feature>
<reference evidence="10" key="1">
    <citation type="submission" date="2017-02" db="EMBL/GenBank/DDBJ databases">
        <authorList>
            <person name="Varghese N."/>
            <person name="Submissions S."/>
        </authorList>
    </citation>
    <scope>NUCLEOTIDE SEQUENCE [LARGE SCALE GENOMIC DNA]</scope>
    <source>
        <strain evidence="10">ATCC 700200</strain>
    </source>
</reference>
<keyword evidence="5 6" id="KW-0472">Membrane</keyword>
<keyword evidence="2" id="KW-1003">Cell membrane</keyword>
<evidence type="ECO:0000256" key="3">
    <source>
        <dbReference type="ARBA" id="ARBA00022692"/>
    </source>
</evidence>
<accession>A0A1T4XGN9</accession>
<evidence type="ECO:0000256" key="4">
    <source>
        <dbReference type="ARBA" id="ARBA00022989"/>
    </source>
</evidence>
<keyword evidence="10" id="KW-1185">Reference proteome</keyword>
<dbReference type="Proteomes" id="UP000190774">
    <property type="component" value="Unassembled WGS sequence"/>
</dbReference>
<gene>
    <name evidence="9" type="ORF">SAMN02745166_01401</name>
</gene>
<sequence>MQARISCMSLFSFVLSSARHYWRGHLGLLLGAFLASAILSGSLLVGDSVRASLRRVAELRLGRIHAGVLGGDRWFTESLAEQAQAAPAIMAVGSTASSNGKVRVNGTQVLGVEEAFWKLSTSGKVIALDKGQVALNEPLARKLEAKIGDTILVRLERPSAISRDAPLSGNTNEDVSLRRTVGAIVSAEDFGAFQLVASQITPDSVFVPLADLQTQVEMEGKINTLLSASPQFTAESAALEQAKTLGDFALKLKTVDRPRKEWEVSTDRVFMDDSIATDLLKREGSYGVLTYLVNGITSAKGGTPYSMITATDALAVKPGQIVITQWLAEDHGLALGDRVEIRYFIVGIGRELKEQTASFQVSGILPMDDPNVTRAWTPDFPGVSDVDNCRDWDPGIPMDTKKIRDKDEKYWDDYKGTPKGFISLADGQKLWGNRFGELTSIRFANSGQDEAALKTELAEGLSLADIGLSPRDFKGEASAAAKGSVDFGGLFIGLSMFLIGAALIFAALLFLFTLERRASQVGLLLAVGWTPKLVRRSLLGEAGVLAMIGALLGVFGGEVYTKLALQGLSGAWAGASQGLPLIYAGSVATKVGAGIGAVVVVLITLWWASRKLFKAQARDLLGAWSAEDTEVPVRVAGWKKVLPVVWLLGAVSLMLAGTQATAAEAVAGMFFGSGFLLLMAGLSIAKRWMQRSLGLAQSLWQIGLRNISRRPSRSLAVMGMMAGGIFLVTAVNAFRMSAGDVDQPTSGTGGFALIGESSLPIYEDLNTQAGRDAFSLDEEIMKGVAIVPFRVRMGDDASCLNLNRAQKPVLIGVDPAKLEGRFSFAGKGGWESLKTPLEAIADQATAMWGLGLGVGDALDYGDASGKDIQVKLAGMLAASVLQGKMIISEQAFLTTYPDAAGYRFFLIDAPAGKAEEVSAHLTRQLQPRGLALESAKARLETFMSVQNTYIGIFTVLGGLGVLLGTAGLGILVARHVLERRGELGLMQAVGFQAGSLRHLVLGEHVVLLIAGVILGVLSALLAVWPSLQQGGSSLPIGFLGSLIVGIVLFGVVICWIAVSSAVRGRLIDAIRRE</sequence>
<dbReference type="InterPro" id="IPR003838">
    <property type="entry name" value="ABC3_permease_C"/>
</dbReference>
<feature type="domain" description="ABC3 transporter permease C-terminal" evidence="7">
    <location>
        <begin position="494"/>
        <end position="616"/>
    </location>
</feature>
<feature type="transmembrane region" description="Helical" evidence="6">
    <location>
        <begin position="949"/>
        <end position="973"/>
    </location>
</feature>
<proteinExistence type="predicted"/>
<feature type="domain" description="MacB-like periplasmic core" evidence="8">
    <location>
        <begin position="29"/>
        <end position="237"/>
    </location>
</feature>
<evidence type="ECO:0000256" key="2">
    <source>
        <dbReference type="ARBA" id="ARBA00022475"/>
    </source>
</evidence>
<evidence type="ECO:0000313" key="9">
    <source>
        <dbReference type="EMBL" id="SKA88328.1"/>
    </source>
</evidence>
<protein>
    <submittedName>
        <fullName evidence="9">ABC-type transport system, involved in lipoprotein release, permease component</fullName>
    </submittedName>
</protein>
<evidence type="ECO:0000259" key="7">
    <source>
        <dbReference type="Pfam" id="PF02687"/>
    </source>
</evidence>
<feature type="transmembrane region" description="Helical" evidence="6">
    <location>
        <begin position="715"/>
        <end position="734"/>
    </location>
</feature>
<dbReference type="InterPro" id="IPR051125">
    <property type="entry name" value="ABC-4/HrtB_transporter"/>
</dbReference>
<keyword evidence="4 6" id="KW-1133">Transmembrane helix</keyword>
<dbReference type="EMBL" id="FUYE01000004">
    <property type="protein sequence ID" value="SKA88328.1"/>
    <property type="molecule type" value="Genomic_DNA"/>
</dbReference>
<feature type="transmembrane region" description="Helical" evidence="6">
    <location>
        <begin position="641"/>
        <end position="660"/>
    </location>
</feature>
<evidence type="ECO:0000256" key="6">
    <source>
        <dbReference type="SAM" id="Phobius"/>
    </source>
</evidence>
<feature type="transmembrane region" description="Helical" evidence="6">
    <location>
        <begin position="1005"/>
        <end position="1024"/>
    </location>
</feature>
<dbReference type="OrthoDB" id="174072at2"/>
<dbReference type="AlphaFoldDB" id="A0A1T4XGN9"/>
<dbReference type="PANTHER" id="PTHR43738:SF2">
    <property type="entry name" value="ABC TRANSPORTER PERMEASE"/>
    <property type="match status" value="1"/>
</dbReference>
<feature type="transmembrane region" description="Helical" evidence="6">
    <location>
        <begin position="542"/>
        <end position="561"/>
    </location>
</feature>
<comment type="subcellular location">
    <subcellularLocation>
        <location evidence="1">Cell membrane</location>
        <topology evidence="1">Multi-pass membrane protein</topology>
    </subcellularLocation>
</comment>
<name>A0A1T4XGN9_9BACT</name>
<keyword evidence="3 6" id="KW-0812">Transmembrane</keyword>
<dbReference type="GO" id="GO:0005886">
    <property type="term" value="C:plasma membrane"/>
    <property type="evidence" value="ECO:0007669"/>
    <property type="project" value="UniProtKB-SubCell"/>
</dbReference>